<dbReference type="PANTHER" id="PTHR31672">
    <property type="entry name" value="BNACNNG10540D PROTEIN"/>
    <property type="match status" value="1"/>
</dbReference>
<keyword evidence="2" id="KW-1185">Reference proteome</keyword>
<evidence type="ECO:0000313" key="1">
    <source>
        <dbReference type="EMBL" id="KAJ0190321.1"/>
    </source>
</evidence>
<comment type="caution">
    <text evidence="1">The sequence shown here is derived from an EMBL/GenBank/DDBJ whole genome shotgun (WGS) entry which is preliminary data.</text>
</comment>
<gene>
    <name evidence="1" type="ORF">LSAT_V11C800399550</name>
</gene>
<evidence type="ECO:0008006" key="3">
    <source>
        <dbReference type="Google" id="ProtNLM"/>
    </source>
</evidence>
<dbReference type="EMBL" id="NBSK02000008">
    <property type="protein sequence ID" value="KAJ0190321.1"/>
    <property type="molecule type" value="Genomic_DNA"/>
</dbReference>
<dbReference type="Proteomes" id="UP000235145">
    <property type="component" value="Unassembled WGS sequence"/>
</dbReference>
<dbReference type="PANTHER" id="PTHR31672:SF13">
    <property type="entry name" value="F-BOX PROTEIN CPR30-LIKE"/>
    <property type="match status" value="1"/>
</dbReference>
<protein>
    <recommendedName>
        <fullName evidence="3">F-box associated domain-containing protein</fullName>
    </recommendedName>
</protein>
<name>A0A9R1UMX5_LACSA</name>
<organism evidence="1 2">
    <name type="scientific">Lactuca sativa</name>
    <name type="common">Garden lettuce</name>
    <dbReference type="NCBI Taxonomy" id="4236"/>
    <lineage>
        <taxon>Eukaryota</taxon>
        <taxon>Viridiplantae</taxon>
        <taxon>Streptophyta</taxon>
        <taxon>Embryophyta</taxon>
        <taxon>Tracheophyta</taxon>
        <taxon>Spermatophyta</taxon>
        <taxon>Magnoliopsida</taxon>
        <taxon>eudicotyledons</taxon>
        <taxon>Gunneridae</taxon>
        <taxon>Pentapetalae</taxon>
        <taxon>asterids</taxon>
        <taxon>campanulids</taxon>
        <taxon>Asterales</taxon>
        <taxon>Asteraceae</taxon>
        <taxon>Cichorioideae</taxon>
        <taxon>Cichorieae</taxon>
        <taxon>Lactucinae</taxon>
        <taxon>Lactuca</taxon>
    </lineage>
</organism>
<sequence>MLFGKYPMLVVMKCGADVAPTTYVVCGGYNGWSYGLRNRFVVHIWNPSISDVSTLPRYSMPSICDDPIRILFRFGFDPKTDDYKVVKLASFLQPPSFMDPIVAAILGTNFFVVKEWLQVEVYSMRKGSWKGKEQTIVAFDLGLETFCEIPVPDFVRDFSLYKRFNALGVLGGKLCVMSCVEDGECEVWVMDEYGVAESWVKHHVFSQFSGDIDPYGFTLHNEFLFNAYKSHLALYDPNAATVKTFKIAWFKVLGVAKIVNYVDSLVWVAPGECETRASLDCISEKKHQ</sequence>
<reference evidence="1 2" key="1">
    <citation type="journal article" date="2017" name="Nat. Commun.">
        <title>Genome assembly with in vitro proximity ligation data and whole-genome triplication in lettuce.</title>
        <authorList>
            <person name="Reyes-Chin-Wo S."/>
            <person name="Wang Z."/>
            <person name="Yang X."/>
            <person name="Kozik A."/>
            <person name="Arikit S."/>
            <person name="Song C."/>
            <person name="Xia L."/>
            <person name="Froenicke L."/>
            <person name="Lavelle D.O."/>
            <person name="Truco M.J."/>
            <person name="Xia R."/>
            <person name="Zhu S."/>
            <person name="Xu C."/>
            <person name="Xu H."/>
            <person name="Xu X."/>
            <person name="Cox K."/>
            <person name="Korf I."/>
            <person name="Meyers B.C."/>
            <person name="Michelmore R.W."/>
        </authorList>
    </citation>
    <scope>NUCLEOTIDE SEQUENCE [LARGE SCALE GENOMIC DNA]</scope>
    <source>
        <strain evidence="2">cv. Salinas</strain>
        <tissue evidence="1">Seedlings</tissue>
    </source>
</reference>
<proteinExistence type="predicted"/>
<dbReference type="InterPro" id="IPR050796">
    <property type="entry name" value="SCF_F-box_component"/>
</dbReference>
<evidence type="ECO:0000313" key="2">
    <source>
        <dbReference type="Proteomes" id="UP000235145"/>
    </source>
</evidence>
<accession>A0A9R1UMX5</accession>
<dbReference type="AlphaFoldDB" id="A0A9R1UMX5"/>